<dbReference type="RefSeq" id="WP_014438331.1">
    <property type="nucleotide sequence ID" value="NC_017080.1"/>
</dbReference>
<feature type="transmembrane region" description="Helical" evidence="2">
    <location>
        <begin position="86"/>
        <end position="112"/>
    </location>
</feature>
<feature type="compositionally biased region" description="Low complexity" evidence="1">
    <location>
        <begin position="1"/>
        <end position="14"/>
    </location>
</feature>
<reference evidence="3 4" key="1">
    <citation type="submission" date="2012-02" db="EMBL/GenBank/DDBJ databases">
        <title>Complete genome sequence of Phycisphaera mikurensis NBRC 102666.</title>
        <authorList>
            <person name="Ankai A."/>
            <person name="Hosoyama A."/>
            <person name="Terui Y."/>
            <person name="Sekine M."/>
            <person name="Fukai R."/>
            <person name="Kato Y."/>
            <person name="Nakamura S."/>
            <person name="Yamada-Narita S."/>
            <person name="Kawakoshi A."/>
            <person name="Fukunaga Y."/>
            <person name="Yamazaki S."/>
            <person name="Fujita N."/>
        </authorList>
    </citation>
    <scope>NUCLEOTIDE SEQUENCE [LARGE SCALE GENOMIC DNA]</scope>
    <source>
        <strain evidence="4">NBRC 102666 / KCTC 22515 / FYK2301M01</strain>
    </source>
</reference>
<dbReference type="OrthoDB" id="282943at2"/>
<keyword evidence="2" id="KW-0812">Transmembrane</keyword>
<feature type="region of interest" description="Disordered" evidence="1">
    <location>
        <begin position="1"/>
        <end position="31"/>
    </location>
</feature>
<sequence>MTAAPAADPAVSAPRDSVDTPARPHAAVGGEAVEEQGSGLAPWKWVLVSAGLWVLACAAALGALLAVEAAADAADATQDESVVLTYLFFAPSTLLTLAAFAAFVIGSVRWAIAGAHGEGLKTAAAASDRALLKQISERMLVSETAKRVAYRVEDIRLLRETIEADLARKDFDAAMVLLELMSETYGRLEEAEKFRERIEAARDKEIQVRVGHEVSRLDAMLERDELDRAAMQAARIKRLFPTVQSVAHIDTMVAAAKGRHKHELEREFRAAAAREDTPRAMKLLEQIDREFSHEEGLRIQDVAREVIGKQRENLRVQFEMAVHDQEWGHALTVGEEIIRDFPNTKMADEVRDRLELLRERSAGQAAR</sequence>
<keyword evidence="4" id="KW-1185">Reference proteome</keyword>
<gene>
    <name evidence="3" type="ordered locus">PSMK_29640</name>
</gene>
<keyword evidence="2" id="KW-1133">Transmembrane helix</keyword>
<dbReference type="HOGENOM" id="CLU_754100_0_0_0"/>
<name>I0IIN5_PHYMF</name>
<dbReference type="EMBL" id="AP012338">
    <property type="protein sequence ID" value="BAM05123.1"/>
    <property type="molecule type" value="Genomic_DNA"/>
</dbReference>
<dbReference type="KEGG" id="phm:PSMK_29640"/>
<evidence type="ECO:0000256" key="2">
    <source>
        <dbReference type="SAM" id="Phobius"/>
    </source>
</evidence>
<evidence type="ECO:0000313" key="3">
    <source>
        <dbReference type="EMBL" id="BAM05123.1"/>
    </source>
</evidence>
<dbReference type="Proteomes" id="UP000007881">
    <property type="component" value="Chromosome"/>
</dbReference>
<protein>
    <submittedName>
        <fullName evidence="3">Uncharacterized protein</fullName>
    </submittedName>
</protein>
<proteinExistence type="predicted"/>
<keyword evidence="2" id="KW-0472">Membrane</keyword>
<evidence type="ECO:0000256" key="1">
    <source>
        <dbReference type="SAM" id="MobiDB-lite"/>
    </source>
</evidence>
<organism evidence="3 4">
    <name type="scientific">Phycisphaera mikurensis (strain NBRC 102666 / KCTC 22515 / FYK2301M01)</name>
    <dbReference type="NCBI Taxonomy" id="1142394"/>
    <lineage>
        <taxon>Bacteria</taxon>
        <taxon>Pseudomonadati</taxon>
        <taxon>Planctomycetota</taxon>
        <taxon>Phycisphaerae</taxon>
        <taxon>Phycisphaerales</taxon>
        <taxon>Phycisphaeraceae</taxon>
        <taxon>Phycisphaera</taxon>
    </lineage>
</organism>
<dbReference type="AlphaFoldDB" id="I0IIN5"/>
<evidence type="ECO:0000313" key="4">
    <source>
        <dbReference type="Proteomes" id="UP000007881"/>
    </source>
</evidence>
<accession>I0IIN5</accession>
<dbReference type="STRING" id="1142394.PSMK_29640"/>
<feature type="transmembrane region" description="Helical" evidence="2">
    <location>
        <begin position="45"/>
        <end position="66"/>
    </location>
</feature>